<reference evidence="1 2" key="1">
    <citation type="submission" date="2017-01" db="EMBL/GenBank/DDBJ databases">
        <authorList>
            <person name="Mah S.A."/>
            <person name="Swanson W.J."/>
            <person name="Moy G.W."/>
            <person name="Vacquier V.D."/>
        </authorList>
    </citation>
    <scope>NUCLEOTIDE SEQUENCE [LARGE SCALE GENOMIC DNA]</scope>
    <source>
        <strain evidence="1 2">DSM 11589</strain>
    </source>
</reference>
<organism evidence="1 2">
    <name type="scientific">Insolitispirillum peregrinum</name>
    <dbReference type="NCBI Taxonomy" id="80876"/>
    <lineage>
        <taxon>Bacteria</taxon>
        <taxon>Pseudomonadati</taxon>
        <taxon>Pseudomonadota</taxon>
        <taxon>Alphaproteobacteria</taxon>
        <taxon>Rhodospirillales</taxon>
        <taxon>Novispirillaceae</taxon>
        <taxon>Insolitispirillum</taxon>
    </lineage>
</organism>
<dbReference type="Proteomes" id="UP000185678">
    <property type="component" value="Unassembled WGS sequence"/>
</dbReference>
<dbReference type="STRING" id="80876.SAMN05421779_103583"/>
<evidence type="ECO:0000313" key="1">
    <source>
        <dbReference type="EMBL" id="SIS77886.1"/>
    </source>
</evidence>
<protein>
    <submittedName>
        <fullName evidence="1">Uncharacterized protein</fullName>
    </submittedName>
</protein>
<dbReference type="AlphaFoldDB" id="A0A1N7LVN3"/>
<proteinExistence type="predicted"/>
<sequence>MNSLYFFMNIFWSESPCFTHLHVELIGAWY</sequence>
<dbReference type="EMBL" id="FTOA01000003">
    <property type="protein sequence ID" value="SIS77886.1"/>
    <property type="molecule type" value="Genomic_DNA"/>
</dbReference>
<gene>
    <name evidence="1" type="ORF">SAMN05421779_103583</name>
</gene>
<evidence type="ECO:0000313" key="2">
    <source>
        <dbReference type="Proteomes" id="UP000185678"/>
    </source>
</evidence>
<accession>A0A1N7LVN3</accession>
<keyword evidence="2" id="KW-1185">Reference proteome</keyword>
<name>A0A1N7LVN3_9PROT</name>